<dbReference type="OrthoDB" id="2143914at2759"/>
<dbReference type="Proteomes" id="UP000022910">
    <property type="component" value="Unassembled WGS sequence"/>
</dbReference>
<gene>
    <name evidence="4" type="ORF">RirG_163140</name>
</gene>
<proteinExistence type="predicted"/>
<dbReference type="Gene3D" id="1.10.10.60">
    <property type="entry name" value="Homeodomain-like"/>
    <property type="match status" value="1"/>
</dbReference>
<evidence type="ECO:0000313" key="5">
    <source>
        <dbReference type="Proteomes" id="UP000022910"/>
    </source>
</evidence>
<dbReference type="InterPro" id="IPR009057">
    <property type="entry name" value="Homeodomain-like_sf"/>
</dbReference>
<dbReference type="SMART" id="SM00717">
    <property type="entry name" value="SANT"/>
    <property type="match status" value="1"/>
</dbReference>
<dbReference type="InterPro" id="IPR001005">
    <property type="entry name" value="SANT/Myb"/>
</dbReference>
<dbReference type="SUPFAM" id="SSF46689">
    <property type="entry name" value="Homeodomain-like"/>
    <property type="match status" value="1"/>
</dbReference>
<dbReference type="EMBL" id="JEMT01024776">
    <property type="protein sequence ID" value="EXX62290.1"/>
    <property type="molecule type" value="Genomic_DNA"/>
</dbReference>
<keyword evidence="5" id="KW-1185">Reference proteome</keyword>
<feature type="transmembrane region" description="Helical" evidence="2">
    <location>
        <begin position="52"/>
        <end position="72"/>
    </location>
</feature>
<sequence>MPPHKKMRSRTEGDVIKSGPYTNEEDAQLIELYEQHSDKVDKWKIIADMSIIWIKLVCILLSQTTYLNYFLITRKHYTNTQTRFVNAIVDKSDLTADEKREIDDLQTNPCYNKKYRNKWPEIAKKLSLNRKQGRRTELQIKNYWNSKERTQKRKNKNKERSYERISNIMNIKNIIRDV</sequence>
<dbReference type="HOGENOM" id="CLU_1705180_0_0_1"/>
<reference evidence="4 5" key="1">
    <citation type="submission" date="2014-02" db="EMBL/GenBank/DDBJ databases">
        <title>Single nucleus genome sequencing reveals high similarity among nuclei of an endomycorrhizal fungus.</title>
        <authorList>
            <person name="Lin K."/>
            <person name="Geurts R."/>
            <person name="Zhang Z."/>
            <person name="Limpens E."/>
            <person name="Saunders D.G."/>
            <person name="Mu D."/>
            <person name="Pang E."/>
            <person name="Cao H."/>
            <person name="Cha H."/>
            <person name="Lin T."/>
            <person name="Zhou Q."/>
            <person name="Shang Y."/>
            <person name="Li Y."/>
            <person name="Ivanov S."/>
            <person name="Sharma T."/>
            <person name="Velzen R.V."/>
            <person name="Ruijter N.D."/>
            <person name="Aanen D.K."/>
            <person name="Win J."/>
            <person name="Kamoun S."/>
            <person name="Bisseling T."/>
            <person name="Huang S."/>
        </authorList>
    </citation>
    <scope>NUCLEOTIDE SEQUENCE [LARGE SCALE GENOMIC DNA]</scope>
    <source>
        <strain evidence="5">DAOM197198w</strain>
    </source>
</reference>
<dbReference type="AlphaFoldDB" id="A0A015J6A7"/>
<evidence type="ECO:0000313" key="4">
    <source>
        <dbReference type="EMBL" id="EXX62290.1"/>
    </source>
</evidence>
<keyword evidence="2" id="KW-0812">Transmembrane</keyword>
<protein>
    <recommendedName>
        <fullName evidence="3">Myb-like domain-containing protein</fullName>
    </recommendedName>
</protein>
<keyword evidence="2" id="KW-0472">Membrane</keyword>
<feature type="domain" description="Myb-like" evidence="3">
    <location>
        <begin position="17"/>
        <end position="150"/>
    </location>
</feature>
<comment type="caution">
    <text evidence="4">The sequence shown here is derived from an EMBL/GenBank/DDBJ whole genome shotgun (WGS) entry which is preliminary data.</text>
</comment>
<evidence type="ECO:0000259" key="3">
    <source>
        <dbReference type="SMART" id="SM00717"/>
    </source>
</evidence>
<evidence type="ECO:0000256" key="2">
    <source>
        <dbReference type="SAM" id="Phobius"/>
    </source>
</evidence>
<organism evidence="4 5">
    <name type="scientific">Rhizophagus irregularis (strain DAOM 197198w)</name>
    <name type="common">Glomus intraradices</name>
    <dbReference type="NCBI Taxonomy" id="1432141"/>
    <lineage>
        <taxon>Eukaryota</taxon>
        <taxon>Fungi</taxon>
        <taxon>Fungi incertae sedis</taxon>
        <taxon>Mucoromycota</taxon>
        <taxon>Glomeromycotina</taxon>
        <taxon>Glomeromycetes</taxon>
        <taxon>Glomerales</taxon>
        <taxon>Glomeraceae</taxon>
        <taxon>Rhizophagus</taxon>
    </lineage>
</organism>
<evidence type="ECO:0000256" key="1">
    <source>
        <dbReference type="SAM" id="MobiDB-lite"/>
    </source>
</evidence>
<feature type="region of interest" description="Disordered" evidence="1">
    <location>
        <begin position="1"/>
        <end position="20"/>
    </location>
</feature>
<keyword evidence="2" id="KW-1133">Transmembrane helix</keyword>
<name>A0A015J6A7_RHIIW</name>
<accession>A0A015J6A7</accession>